<feature type="transmembrane region" description="Helical" evidence="1">
    <location>
        <begin position="116"/>
        <end position="141"/>
    </location>
</feature>
<feature type="transmembrane region" description="Helical" evidence="1">
    <location>
        <begin position="37"/>
        <end position="56"/>
    </location>
</feature>
<evidence type="ECO:0000256" key="1">
    <source>
        <dbReference type="SAM" id="Phobius"/>
    </source>
</evidence>
<keyword evidence="1" id="KW-0812">Transmembrane</keyword>
<feature type="transmembrane region" description="Helical" evidence="1">
    <location>
        <begin position="12"/>
        <end position="31"/>
    </location>
</feature>
<feature type="transmembrane region" description="Helical" evidence="1">
    <location>
        <begin position="89"/>
        <end position="109"/>
    </location>
</feature>
<sequence>MSEEPKRFDSRAATWVSAAVSVVTIVGFLALLGERGFTWECWPLVLAALILAGLALRGVRLTPDGVACVVAAINAAAFCFAATADSSLLPCVVVAFVPTILTCCGVLLTRGSAVTFVLATTCCLGVCFWSLLVVGAVYAEWVAPPEHSQMYDAVTWGWFCQFPPAVLALLLGFFTHLSRLGRGESGA</sequence>
<evidence type="ECO:0000313" key="3">
    <source>
        <dbReference type="Proteomes" id="UP000464178"/>
    </source>
</evidence>
<dbReference type="AlphaFoldDB" id="A0A6P2CZW1"/>
<gene>
    <name evidence="2" type="ORF">SOIL9_50020</name>
</gene>
<feature type="transmembrane region" description="Helical" evidence="1">
    <location>
        <begin position="153"/>
        <end position="174"/>
    </location>
</feature>
<reference evidence="2 3" key="1">
    <citation type="submission" date="2019-05" db="EMBL/GenBank/DDBJ databases">
        <authorList>
            <consortium name="Science for Life Laboratories"/>
        </authorList>
    </citation>
    <scope>NUCLEOTIDE SEQUENCE [LARGE SCALE GENOMIC DNA]</scope>
    <source>
        <strain evidence="2">Soil9</strain>
    </source>
</reference>
<proteinExistence type="predicted"/>
<evidence type="ECO:0000313" key="2">
    <source>
        <dbReference type="EMBL" id="VTR92712.1"/>
    </source>
</evidence>
<organism evidence="2 3">
    <name type="scientific">Gemmata massiliana</name>
    <dbReference type="NCBI Taxonomy" id="1210884"/>
    <lineage>
        <taxon>Bacteria</taxon>
        <taxon>Pseudomonadati</taxon>
        <taxon>Planctomycetota</taxon>
        <taxon>Planctomycetia</taxon>
        <taxon>Gemmatales</taxon>
        <taxon>Gemmataceae</taxon>
        <taxon>Gemmata</taxon>
    </lineage>
</organism>
<keyword evidence="1" id="KW-0472">Membrane</keyword>
<dbReference type="EMBL" id="LR593886">
    <property type="protein sequence ID" value="VTR92712.1"/>
    <property type="molecule type" value="Genomic_DNA"/>
</dbReference>
<accession>A0A6P2CZW1</accession>
<dbReference type="Proteomes" id="UP000464178">
    <property type="component" value="Chromosome"/>
</dbReference>
<name>A0A6P2CZW1_9BACT</name>
<keyword evidence="1" id="KW-1133">Transmembrane helix</keyword>
<feature type="transmembrane region" description="Helical" evidence="1">
    <location>
        <begin position="65"/>
        <end position="83"/>
    </location>
</feature>
<protein>
    <submittedName>
        <fullName evidence="2">Uncharacterized protein</fullName>
    </submittedName>
</protein>
<dbReference type="KEGG" id="gms:SOIL9_50020"/>
<keyword evidence="3" id="KW-1185">Reference proteome</keyword>